<dbReference type="Pfam" id="PF13649">
    <property type="entry name" value="Methyltransf_25"/>
    <property type="match status" value="1"/>
</dbReference>
<evidence type="ECO:0000256" key="2">
    <source>
        <dbReference type="ARBA" id="ARBA00022679"/>
    </source>
</evidence>
<organism evidence="5 6">
    <name type="scientific">Anaerovibrio lipolyticus DSM 3074</name>
    <dbReference type="NCBI Taxonomy" id="1120997"/>
    <lineage>
        <taxon>Bacteria</taxon>
        <taxon>Bacillati</taxon>
        <taxon>Bacillota</taxon>
        <taxon>Negativicutes</taxon>
        <taxon>Selenomonadales</taxon>
        <taxon>Selenomonadaceae</taxon>
        <taxon>Anaerovibrio</taxon>
    </lineage>
</organism>
<evidence type="ECO:0000313" key="5">
    <source>
        <dbReference type="EMBL" id="SHI49349.1"/>
    </source>
</evidence>
<evidence type="ECO:0000259" key="4">
    <source>
        <dbReference type="Pfam" id="PF13649"/>
    </source>
</evidence>
<dbReference type="InterPro" id="IPR029063">
    <property type="entry name" value="SAM-dependent_MTases_sf"/>
</dbReference>
<dbReference type="Proteomes" id="UP000191240">
    <property type="component" value="Unassembled WGS sequence"/>
</dbReference>
<proteinExistence type="predicted"/>
<dbReference type="InterPro" id="IPR041698">
    <property type="entry name" value="Methyltransf_25"/>
</dbReference>
<dbReference type="EMBL" id="FQYW01000006">
    <property type="protein sequence ID" value="SHI49349.1"/>
    <property type="molecule type" value="Genomic_DNA"/>
</dbReference>
<dbReference type="AlphaFoldDB" id="A0A1M6BKU9"/>
<dbReference type="CDD" id="cd02440">
    <property type="entry name" value="AdoMet_MTases"/>
    <property type="match status" value="1"/>
</dbReference>
<dbReference type="Gene3D" id="3.40.50.150">
    <property type="entry name" value="Vaccinia Virus protein VP39"/>
    <property type="match status" value="1"/>
</dbReference>
<protein>
    <submittedName>
        <fullName evidence="5">Methyltransferase domain-containing protein</fullName>
    </submittedName>
</protein>
<dbReference type="OrthoDB" id="9772751at2"/>
<evidence type="ECO:0000256" key="3">
    <source>
        <dbReference type="ARBA" id="ARBA00022691"/>
    </source>
</evidence>
<accession>A0A1M6BKU9</accession>
<dbReference type="RefSeq" id="WP_080325417.1">
    <property type="nucleotide sequence ID" value="NZ_FQYW01000006.1"/>
</dbReference>
<keyword evidence="1 5" id="KW-0489">Methyltransferase</keyword>
<dbReference type="PANTHER" id="PTHR43464:SF19">
    <property type="entry name" value="UBIQUINONE BIOSYNTHESIS O-METHYLTRANSFERASE, MITOCHONDRIAL"/>
    <property type="match status" value="1"/>
</dbReference>
<keyword evidence="2 5" id="KW-0808">Transferase</keyword>
<keyword evidence="3" id="KW-0949">S-adenosyl-L-methionine</keyword>
<feature type="domain" description="Methyltransferase" evidence="4">
    <location>
        <begin position="53"/>
        <end position="148"/>
    </location>
</feature>
<dbReference type="GO" id="GO:0032259">
    <property type="term" value="P:methylation"/>
    <property type="evidence" value="ECO:0007669"/>
    <property type="project" value="UniProtKB-KW"/>
</dbReference>
<dbReference type="GO" id="GO:0008168">
    <property type="term" value="F:methyltransferase activity"/>
    <property type="evidence" value="ECO:0007669"/>
    <property type="project" value="UniProtKB-KW"/>
</dbReference>
<reference evidence="5 6" key="1">
    <citation type="submission" date="2016-11" db="EMBL/GenBank/DDBJ databases">
        <authorList>
            <person name="Jaros S."/>
            <person name="Januszkiewicz K."/>
            <person name="Wedrychowicz H."/>
        </authorList>
    </citation>
    <scope>NUCLEOTIDE SEQUENCE [LARGE SCALE GENOMIC DNA]</scope>
    <source>
        <strain evidence="5 6">DSM 3074</strain>
    </source>
</reference>
<evidence type="ECO:0000313" key="6">
    <source>
        <dbReference type="Proteomes" id="UP000191240"/>
    </source>
</evidence>
<dbReference type="PANTHER" id="PTHR43464">
    <property type="entry name" value="METHYLTRANSFERASE"/>
    <property type="match status" value="1"/>
</dbReference>
<gene>
    <name evidence="5" type="ORF">SAMN02745671_00783</name>
</gene>
<name>A0A1M6BKU9_9FIRM</name>
<sequence>MNTEEKVIEEANKYFERNKNAITDVNEASKNAYLANDFIRKYITSYPGTIKSILEVGCNYGYNLNFLSKQLGVECWGIDPSDKAIEYGNARWKNVNKKVHLAQGISNRLPYNDSEFDVVMVGFLMYVTPREMISDTVLEVNRVLKAGGFLILTDFDTPINYKRSNKHNSGMPVYKEDYAKRFLPMGYSIIEKNSYSHSGDCFNPDVQERVSTQVLYKEELESLYLKA</sequence>
<dbReference type="SUPFAM" id="SSF53335">
    <property type="entry name" value="S-adenosyl-L-methionine-dependent methyltransferases"/>
    <property type="match status" value="1"/>
</dbReference>
<evidence type="ECO:0000256" key="1">
    <source>
        <dbReference type="ARBA" id="ARBA00022603"/>
    </source>
</evidence>